<dbReference type="SUPFAM" id="SSF81301">
    <property type="entry name" value="Nucleotidyltransferase"/>
    <property type="match status" value="1"/>
</dbReference>
<evidence type="ECO:0000313" key="4">
    <source>
        <dbReference type="Proteomes" id="UP000196710"/>
    </source>
</evidence>
<gene>
    <name evidence="2" type="ORF">ADH66_11095</name>
    <name evidence="3" type="ORF">I5Q82_01405</name>
</gene>
<accession>A0A1Z2XRS8</accession>
<reference evidence="2" key="1">
    <citation type="journal article" date="2017" name="Genome Announc.">
        <title>High-Quality Whole-Genome Sequences of the Oligo-Mouse-Microbiota Bacterial Community.</title>
        <authorList>
            <person name="Garzetti D."/>
            <person name="Brugiroux S."/>
            <person name="Bunk B."/>
            <person name="Pukall R."/>
            <person name="McCoy K.D."/>
            <person name="Macpherson A.J."/>
            <person name="Stecher B."/>
        </authorList>
    </citation>
    <scope>NUCLEOTIDE SEQUENCE</scope>
    <source>
        <strain evidence="2">KB18</strain>
    </source>
</reference>
<dbReference type="InterPro" id="IPR052548">
    <property type="entry name" value="Type_VII_TA_antitoxin"/>
</dbReference>
<organism evidence="3 5">
    <name type="scientific">Acutalibacter muris</name>
    <dbReference type="NCBI Taxonomy" id="1796620"/>
    <lineage>
        <taxon>Bacteria</taxon>
        <taxon>Bacillati</taxon>
        <taxon>Bacillota</taxon>
        <taxon>Clostridia</taxon>
        <taxon>Eubacteriales</taxon>
        <taxon>Acutalibacteraceae</taxon>
        <taxon>Acutalibacter</taxon>
    </lineage>
</organism>
<dbReference type="GO" id="GO:0016779">
    <property type="term" value="F:nucleotidyltransferase activity"/>
    <property type="evidence" value="ECO:0007669"/>
    <property type="project" value="InterPro"/>
</dbReference>
<protein>
    <submittedName>
        <fullName evidence="3">Nucleotidyltransferase domain-containing protein</fullName>
    </submittedName>
    <submittedName>
        <fullName evidence="2">Toxin</fullName>
    </submittedName>
</protein>
<dbReference type="AlphaFoldDB" id="A0A1Z2XRS8"/>
<reference evidence="3 5" key="3">
    <citation type="submission" date="2020-11" db="EMBL/GenBank/DDBJ databases">
        <title>Closed and high quality bacterial genomes of the OMM12 community.</title>
        <authorList>
            <person name="Marbouty M."/>
            <person name="Lamy-Besnier Q."/>
            <person name="Debarbieux L."/>
            <person name="Koszul R."/>
        </authorList>
    </citation>
    <scope>NUCLEOTIDE SEQUENCE [LARGE SCALE GENOMIC DNA]</scope>
    <source>
        <strain evidence="3 5">KB18</strain>
    </source>
</reference>
<proteinExistence type="predicted"/>
<dbReference type="InterPro" id="IPR043519">
    <property type="entry name" value="NT_sf"/>
</dbReference>
<feature type="domain" description="Polymerase nucleotidyl transferase" evidence="1">
    <location>
        <begin position="20"/>
        <end position="79"/>
    </location>
</feature>
<dbReference type="EMBL" id="CP021422">
    <property type="protein sequence ID" value="ASB41153.1"/>
    <property type="molecule type" value="Genomic_DNA"/>
</dbReference>
<name>A0A1Z2XRS8_9FIRM</name>
<dbReference type="Gene3D" id="3.30.460.10">
    <property type="entry name" value="Beta Polymerase, domain 2"/>
    <property type="match status" value="1"/>
</dbReference>
<reference evidence="4" key="2">
    <citation type="submission" date="2017-05" db="EMBL/GenBank/DDBJ databases">
        <title>Improved OligoMM genomes.</title>
        <authorList>
            <person name="Garzetti D."/>
        </authorList>
    </citation>
    <scope>NUCLEOTIDE SEQUENCE [LARGE SCALE GENOMIC DNA]</scope>
    <source>
        <strain evidence="4">KB18</strain>
    </source>
</reference>
<dbReference type="Proteomes" id="UP000596035">
    <property type="component" value="Chromosome"/>
</dbReference>
<dbReference type="Proteomes" id="UP000196710">
    <property type="component" value="Chromosome"/>
</dbReference>
<evidence type="ECO:0000313" key="3">
    <source>
        <dbReference type="EMBL" id="QQR30425.1"/>
    </source>
</evidence>
<keyword evidence="4" id="KW-1185">Reference proteome</keyword>
<evidence type="ECO:0000313" key="2">
    <source>
        <dbReference type="EMBL" id="ASB41153.1"/>
    </source>
</evidence>
<sequence>MCTAEQLNVLKADLVNKYSSLFGNSLRQVILYGSYARGDFNEESDVDVAALVDCPRETLQRAFEQLGEISSELSLAYGITVSPTAIPFADFQNYQDALPYYRNIRNEGVQLYA</sequence>
<dbReference type="CDD" id="cd05403">
    <property type="entry name" value="NT_KNTase_like"/>
    <property type="match status" value="1"/>
</dbReference>
<evidence type="ECO:0000313" key="5">
    <source>
        <dbReference type="Proteomes" id="UP000596035"/>
    </source>
</evidence>
<evidence type="ECO:0000259" key="1">
    <source>
        <dbReference type="Pfam" id="PF01909"/>
    </source>
</evidence>
<dbReference type="PANTHER" id="PTHR33933">
    <property type="entry name" value="NUCLEOTIDYLTRANSFERASE"/>
    <property type="match status" value="1"/>
</dbReference>
<dbReference type="EMBL" id="CP065321">
    <property type="protein sequence ID" value="QQR30425.1"/>
    <property type="molecule type" value="Genomic_DNA"/>
</dbReference>
<dbReference type="InterPro" id="IPR002934">
    <property type="entry name" value="Polymerase_NTP_transf_dom"/>
</dbReference>
<dbReference type="PANTHER" id="PTHR33933:SF1">
    <property type="entry name" value="PROTEIN ADENYLYLTRANSFERASE MNTA-RELATED"/>
    <property type="match status" value="1"/>
</dbReference>
<dbReference type="KEGG" id="amur:ADH66_11095"/>
<dbReference type="Pfam" id="PF01909">
    <property type="entry name" value="NTP_transf_2"/>
    <property type="match status" value="1"/>
</dbReference>
<dbReference type="RefSeq" id="WP_066540879.1">
    <property type="nucleotide sequence ID" value="NZ_CP021422.1"/>
</dbReference>